<evidence type="ECO:0000313" key="2">
    <source>
        <dbReference type="Proteomes" id="UP000325081"/>
    </source>
</evidence>
<accession>A0A5A7Q2N0</accession>
<dbReference type="EMBL" id="BKCP01005572">
    <property type="protein sequence ID" value="GER39062.1"/>
    <property type="molecule type" value="Genomic_DNA"/>
</dbReference>
<protein>
    <submittedName>
        <fullName evidence="1">MORC family CW-type zinc finger protein 2B</fullName>
    </submittedName>
</protein>
<organism evidence="1 2">
    <name type="scientific">Striga asiatica</name>
    <name type="common">Asiatic witchweed</name>
    <name type="synonym">Buchnera asiatica</name>
    <dbReference type="NCBI Taxonomy" id="4170"/>
    <lineage>
        <taxon>Eukaryota</taxon>
        <taxon>Viridiplantae</taxon>
        <taxon>Streptophyta</taxon>
        <taxon>Embryophyta</taxon>
        <taxon>Tracheophyta</taxon>
        <taxon>Spermatophyta</taxon>
        <taxon>Magnoliopsida</taxon>
        <taxon>eudicotyledons</taxon>
        <taxon>Gunneridae</taxon>
        <taxon>Pentapetalae</taxon>
        <taxon>asterids</taxon>
        <taxon>lamiids</taxon>
        <taxon>Lamiales</taxon>
        <taxon>Orobanchaceae</taxon>
        <taxon>Buchnereae</taxon>
        <taxon>Striga</taxon>
    </lineage>
</organism>
<dbReference type="Proteomes" id="UP000325081">
    <property type="component" value="Unassembled WGS sequence"/>
</dbReference>
<comment type="caution">
    <text evidence="1">The sequence shown here is derived from an EMBL/GenBank/DDBJ whole genome shotgun (WGS) entry which is preliminary data.</text>
</comment>
<dbReference type="OrthoDB" id="10527920at2759"/>
<keyword evidence="2" id="KW-1185">Reference proteome</keyword>
<reference evidence="2" key="1">
    <citation type="journal article" date="2019" name="Curr. Biol.">
        <title>Genome Sequence of Striga asiatica Provides Insight into the Evolution of Plant Parasitism.</title>
        <authorList>
            <person name="Yoshida S."/>
            <person name="Kim S."/>
            <person name="Wafula E.K."/>
            <person name="Tanskanen J."/>
            <person name="Kim Y.M."/>
            <person name="Honaas L."/>
            <person name="Yang Z."/>
            <person name="Spallek T."/>
            <person name="Conn C.E."/>
            <person name="Ichihashi Y."/>
            <person name="Cheong K."/>
            <person name="Cui S."/>
            <person name="Der J.P."/>
            <person name="Gundlach H."/>
            <person name="Jiao Y."/>
            <person name="Hori C."/>
            <person name="Ishida J.K."/>
            <person name="Kasahara H."/>
            <person name="Kiba T."/>
            <person name="Kim M.S."/>
            <person name="Koo N."/>
            <person name="Laohavisit A."/>
            <person name="Lee Y.H."/>
            <person name="Lumba S."/>
            <person name="McCourt P."/>
            <person name="Mortimer J.C."/>
            <person name="Mutuku J.M."/>
            <person name="Nomura T."/>
            <person name="Sasaki-Sekimoto Y."/>
            <person name="Seto Y."/>
            <person name="Wang Y."/>
            <person name="Wakatake T."/>
            <person name="Sakakibara H."/>
            <person name="Demura T."/>
            <person name="Yamaguchi S."/>
            <person name="Yoneyama K."/>
            <person name="Manabe R.I."/>
            <person name="Nelson D.C."/>
            <person name="Schulman A.H."/>
            <person name="Timko M.P."/>
            <person name="dePamphilis C.W."/>
            <person name="Choi D."/>
            <person name="Shirasu K."/>
        </authorList>
    </citation>
    <scope>NUCLEOTIDE SEQUENCE [LARGE SCALE GENOMIC DNA]</scope>
    <source>
        <strain evidence="2">cv. UVA1</strain>
    </source>
</reference>
<evidence type="ECO:0000313" key="1">
    <source>
        <dbReference type="EMBL" id="GER39062.1"/>
    </source>
</evidence>
<gene>
    <name evidence="1" type="ORF">STAS_15629</name>
</gene>
<dbReference type="AlphaFoldDB" id="A0A5A7Q2N0"/>
<name>A0A5A7Q2N0_STRAF</name>
<proteinExistence type="predicted"/>
<sequence>MESVICGKKRKKRVDVIEEPERQKRCKSIQIDRGRTSSKPFLALSSVLGEGSAGETPIDQISFIAPHSSRPGTNQSLRWADARIYQRSNSIQVVAVSDPLNLSFRSESGGKAFNPDKRKSTLQVLFERIQLRADVTLEYFVPIPSRGKGKGQHTVNFLPIPLLFGASASIVEA</sequence>